<sequence>MSKQNIFLIIGVVGFIGLIAAGIFIFQDKGESGGSVINNGQFRFDAAVGKKAPDFTLPDMEGNQVSLSSLLGKNVILFFNEGLMCYPACLDQVVELNKLNAENTVAFSIVVDSSKQWVDAQKDLPYLKGAKVLFDAGAKVSRQYDTLTLDSSMHRGLFPGHTYYLIDKEGIIRFALDDPYMGNRNKELAAELSKLE</sequence>
<dbReference type="CDD" id="cd02971">
    <property type="entry name" value="PRX_family"/>
    <property type="match status" value="1"/>
</dbReference>
<evidence type="ECO:0000313" key="3">
    <source>
        <dbReference type="EMBL" id="OGZ22469.1"/>
    </source>
</evidence>
<reference evidence="3 4" key="1">
    <citation type="journal article" date="2016" name="Nat. Commun.">
        <title>Thousands of microbial genomes shed light on interconnected biogeochemical processes in an aquifer system.</title>
        <authorList>
            <person name="Anantharaman K."/>
            <person name="Brown C.T."/>
            <person name="Hug L.A."/>
            <person name="Sharon I."/>
            <person name="Castelle C.J."/>
            <person name="Probst A.J."/>
            <person name="Thomas B.C."/>
            <person name="Singh A."/>
            <person name="Wilkins M.J."/>
            <person name="Karaoz U."/>
            <person name="Brodie E.L."/>
            <person name="Williams K.H."/>
            <person name="Hubbard S.S."/>
            <person name="Banfield J.F."/>
        </authorList>
    </citation>
    <scope>NUCLEOTIDE SEQUENCE [LARGE SCALE GENOMIC DNA]</scope>
</reference>
<comment type="caution">
    <text evidence="3">The sequence shown here is derived from an EMBL/GenBank/DDBJ whole genome shotgun (WGS) entry which is preliminary data.</text>
</comment>
<dbReference type="GO" id="GO:0016209">
    <property type="term" value="F:antioxidant activity"/>
    <property type="evidence" value="ECO:0007669"/>
    <property type="project" value="InterPro"/>
</dbReference>
<dbReference type="Pfam" id="PF00578">
    <property type="entry name" value="AhpC-TSA"/>
    <property type="match status" value="1"/>
</dbReference>
<dbReference type="Proteomes" id="UP000176406">
    <property type="component" value="Unassembled WGS sequence"/>
</dbReference>
<feature type="domain" description="Thioredoxin" evidence="2">
    <location>
        <begin position="46"/>
        <end position="196"/>
    </location>
</feature>
<gene>
    <name evidence="3" type="ORF">A3A08_01100</name>
</gene>
<keyword evidence="1" id="KW-1133">Transmembrane helix</keyword>
<evidence type="ECO:0000259" key="2">
    <source>
        <dbReference type="PROSITE" id="PS51352"/>
    </source>
</evidence>
<name>A0A1G2E9T0_9BACT</name>
<dbReference type="InterPro" id="IPR013766">
    <property type="entry name" value="Thioredoxin_domain"/>
</dbReference>
<dbReference type="InterPro" id="IPR000866">
    <property type="entry name" value="AhpC/TSA"/>
</dbReference>
<organism evidence="3 4">
    <name type="scientific">Candidatus Nealsonbacteria bacterium RIFCSPLOWO2_01_FULL_41_9</name>
    <dbReference type="NCBI Taxonomy" id="1801671"/>
    <lineage>
        <taxon>Bacteria</taxon>
        <taxon>Candidatus Nealsoniibacteriota</taxon>
    </lineage>
</organism>
<dbReference type="GO" id="GO:0016491">
    <property type="term" value="F:oxidoreductase activity"/>
    <property type="evidence" value="ECO:0007669"/>
    <property type="project" value="InterPro"/>
</dbReference>
<proteinExistence type="predicted"/>
<keyword evidence="1" id="KW-0472">Membrane</keyword>
<dbReference type="InterPro" id="IPR036249">
    <property type="entry name" value="Thioredoxin-like_sf"/>
</dbReference>
<accession>A0A1G2E9T0</accession>
<evidence type="ECO:0000313" key="4">
    <source>
        <dbReference type="Proteomes" id="UP000176406"/>
    </source>
</evidence>
<feature type="transmembrane region" description="Helical" evidence="1">
    <location>
        <begin position="6"/>
        <end position="26"/>
    </location>
</feature>
<evidence type="ECO:0000256" key="1">
    <source>
        <dbReference type="SAM" id="Phobius"/>
    </source>
</evidence>
<dbReference type="PROSITE" id="PS51352">
    <property type="entry name" value="THIOREDOXIN_2"/>
    <property type="match status" value="1"/>
</dbReference>
<dbReference type="AlphaFoldDB" id="A0A1G2E9T0"/>
<protein>
    <recommendedName>
        <fullName evidence="2">Thioredoxin domain-containing protein</fullName>
    </recommendedName>
</protein>
<dbReference type="Gene3D" id="3.40.30.10">
    <property type="entry name" value="Glutaredoxin"/>
    <property type="match status" value="1"/>
</dbReference>
<dbReference type="SUPFAM" id="SSF52833">
    <property type="entry name" value="Thioredoxin-like"/>
    <property type="match status" value="1"/>
</dbReference>
<keyword evidence="1" id="KW-0812">Transmembrane</keyword>
<dbReference type="EMBL" id="MHMG01000044">
    <property type="protein sequence ID" value="OGZ22469.1"/>
    <property type="molecule type" value="Genomic_DNA"/>
</dbReference>